<reference evidence="6 7" key="1">
    <citation type="submission" date="2019-10" db="EMBL/GenBank/DDBJ databases">
        <title>Poseidonibacter ostreae sp. nov., isolated from the gut of the Ostrea denselamellosa.</title>
        <authorList>
            <person name="Choi A."/>
        </authorList>
    </citation>
    <scope>NUCLEOTIDE SEQUENCE [LARGE SCALE GENOMIC DNA]</scope>
    <source>
        <strain evidence="4 7">SJOD-M-33</strain>
        <strain evidence="5 6">SJOD-M-5</strain>
    </source>
</reference>
<evidence type="ECO:0000256" key="1">
    <source>
        <dbReference type="ARBA" id="ARBA00022729"/>
    </source>
</evidence>
<keyword evidence="1" id="KW-0732">Signal</keyword>
<organism evidence="4 7">
    <name type="scientific">Poseidonibacter ostreae</name>
    <dbReference type="NCBI Taxonomy" id="2654171"/>
    <lineage>
        <taxon>Bacteria</taxon>
        <taxon>Pseudomonadati</taxon>
        <taxon>Campylobacterota</taxon>
        <taxon>Epsilonproteobacteria</taxon>
        <taxon>Campylobacterales</taxon>
        <taxon>Arcobacteraceae</taxon>
        <taxon>Poseidonibacter</taxon>
    </lineage>
</organism>
<dbReference type="InterPro" id="IPR036280">
    <property type="entry name" value="Multihaem_cyt_sf"/>
</dbReference>
<dbReference type="Proteomes" id="UP000461010">
    <property type="component" value="Unassembled WGS sequence"/>
</dbReference>
<dbReference type="GO" id="GO:0016491">
    <property type="term" value="F:oxidoreductase activity"/>
    <property type="evidence" value="ECO:0007669"/>
    <property type="project" value="TreeGrafter"/>
</dbReference>
<evidence type="ECO:0000313" key="5">
    <source>
        <dbReference type="EMBL" id="KAB7891742.1"/>
    </source>
</evidence>
<dbReference type="EMBL" id="WFKJ01000013">
    <property type="protein sequence ID" value="KAB7891742.1"/>
    <property type="molecule type" value="Genomic_DNA"/>
</dbReference>
<evidence type="ECO:0000259" key="3">
    <source>
        <dbReference type="Pfam" id="PF13435"/>
    </source>
</evidence>
<feature type="transmembrane region" description="Helical" evidence="2">
    <location>
        <begin position="71"/>
        <end position="93"/>
    </location>
</feature>
<keyword evidence="2" id="KW-0472">Membrane</keyword>
<dbReference type="Pfam" id="PF13435">
    <property type="entry name" value="Cytochrome_C554"/>
    <property type="match status" value="2"/>
</dbReference>
<evidence type="ECO:0000313" key="4">
    <source>
        <dbReference type="EMBL" id="KAB7888117.1"/>
    </source>
</evidence>
<dbReference type="AlphaFoldDB" id="A0A6L4WS29"/>
<protein>
    <recommendedName>
        <fullName evidence="3">Cytochrome c-552/4 domain-containing protein</fullName>
    </recommendedName>
</protein>
<keyword evidence="2" id="KW-0812">Transmembrane</keyword>
<name>A0A6L4WS29_9BACT</name>
<dbReference type="Proteomes" id="UP000472839">
    <property type="component" value="Unassembled WGS sequence"/>
</dbReference>
<keyword evidence="2" id="KW-1133">Transmembrane helix</keyword>
<keyword evidence="6" id="KW-1185">Reference proteome</keyword>
<feature type="domain" description="Cytochrome c-552/4" evidence="3">
    <location>
        <begin position="346"/>
        <end position="399"/>
    </location>
</feature>
<feature type="transmembrane region" description="Helical" evidence="2">
    <location>
        <begin position="30"/>
        <end position="51"/>
    </location>
</feature>
<dbReference type="PANTHER" id="PTHR35038">
    <property type="entry name" value="DISSIMILATORY SULFITE REDUCTASE SIRA"/>
    <property type="match status" value="1"/>
</dbReference>
<evidence type="ECO:0000313" key="6">
    <source>
        <dbReference type="Proteomes" id="UP000461010"/>
    </source>
</evidence>
<evidence type="ECO:0000313" key="7">
    <source>
        <dbReference type="Proteomes" id="UP000472839"/>
    </source>
</evidence>
<dbReference type="InterPro" id="IPR023155">
    <property type="entry name" value="Cyt_c-552/4"/>
</dbReference>
<accession>A0A6L4WS29</accession>
<evidence type="ECO:0000256" key="2">
    <source>
        <dbReference type="SAM" id="Phobius"/>
    </source>
</evidence>
<gene>
    <name evidence="5" type="ORF">GBG18_05910</name>
    <name evidence="4" type="ORF">GBG19_09680</name>
</gene>
<feature type="transmembrane region" description="Helical" evidence="2">
    <location>
        <begin position="133"/>
        <end position="152"/>
    </location>
</feature>
<dbReference type="EMBL" id="WFKK01000027">
    <property type="protein sequence ID" value="KAB7888117.1"/>
    <property type="molecule type" value="Genomic_DNA"/>
</dbReference>
<proteinExistence type="predicted"/>
<feature type="transmembrane region" description="Helical" evidence="2">
    <location>
        <begin position="99"/>
        <end position="121"/>
    </location>
</feature>
<sequence length="609" mass="69379">MKLLNIKVLILIIFLTGILQIDILNISWKYLTTISIVHAFASIVLSIFYIIPFVNKHAYKYIVVKRVNSKIGWTLGFILLLCILSGFYLFFIGNTGGDILGVYSFNIHLYSSFILIAFLLYHTKNPHKNALKSMASIFVLLSILNPTNSYSYETKLVGFELEDGKTMYHSEDWTNSTKCKSCHTEIFNQWADSNHKNMVDSNPYYMVMENLAGEVEGQEFRQWCMSCHNPSGVTTGLTKSSHYMNENSLANTLFDKQAKTLRDNYKQHGNSRLEEGVSCLTCHRISDATSQGNASYKLDITNRKKYPFEDDESSLGSYLGEKFINAKPKVHKDSYMKPLYKKSAYCASCHDETSPITGKQIVSTFKEWENSPYNNLADKTKHKSCIDCHMTNLENDKFSPLKGTSTNGGVLKDDVKVHYFSGSNHFLSGLKSKKHEDQTLQLLRTAAKLDIDIKNNALEVAVTNIGAGHHLPTGVADFRELWLDITVKDLQGNIVFSSGKLKEDGNLDIDARPFMKVFGDEKGKEVGLLFWKYKTLLSDTRIKAKERRVHKYNLKENLNYPLKAEVKLNFRIYPQWVTNIVQKSYPALPSPPVITIEEISQVFKKELRK</sequence>
<comment type="caution">
    <text evidence="4">The sequence shown here is derived from an EMBL/GenBank/DDBJ whole genome shotgun (WGS) entry which is preliminary data.</text>
</comment>
<dbReference type="PANTHER" id="PTHR35038:SF5">
    <property type="entry name" value="CYTOCHROME C-TYPE PROTEIN NRFB"/>
    <property type="match status" value="1"/>
</dbReference>
<dbReference type="InterPro" id="IPR051829">
    <property type="entry name" value="Multiheme_Cytochr_ET"/>
</dbReference>
<dbReference type="SUPFAM" id="SSF48695">
    <property type="entry name" value="Multiheme cytochromes"/>
    <property type="match status" value="2"/>
</dbReference>
<dbReference type="Gene3D" id="1.10.1130.10">
    <property type="entry name" value="Flavocytochrome C3, Chain A"/>
    <property type="match status" value="2"/>
</dbReference>
<feature type="domain" description="Cytochrome c-552/4" evidence="3">
    <location>
        <begin position="178"/>
        <end position="232"/>
    </location>
</feature>